<name>A0A1H8FVX1_9PROT</name>
<dbReference type="EMBL" id="FOCP01000015">
    <property type="protein sequence ID" value="SEN35866.1"/>
    <property type="molecule type" value="Genomic_DNA"/>
</dbReference>
<evidence type="ECO:0000259" key="1">
    <source>
        <dbReference type="Pfam" id="PF09077"/>
    </source>
</evidence>
<dbReference type="OrthoDB" id="8456465at2"/>
<evidence type="ECO:0000259" key="2">
    <source>
        <dbReference type="Pfam" id="PF13401"/>
    </source>
</evidence>
<dbReference type="GO" id="GO:0016887">
    <property type="term" value="F:ATP hydrolysis activity"/>
    <property type="evidence" value="ECO:0007669"/>
    <property type="project" value="InterPro"/>
</dbReference>
<sequence length="385" mass="44024">MLNQEISNCKHEANTGVISDEELNDLRKIEPQVQPAKPYDMARYERLKHRLADELERDNNTLLKIANITKPEDFPDSKYSNNLWYDRLVEWTKNSEKLRQPARYVNMMVIAEVIESALEQYFKELDESRANNKLYGEFVETSVFRKIAQGFLMARDLCRMVEISTVPGSGKTTAAKHFLSKIQKHEGFTCPIWMITLNECNIVSRLITWEIYKTIYGNNNFVDDFGSPEKISEYEMNERITGLCANNPGGLLIIDEAQHIGQFHGNVRPNSLNIINTLRNYCDLGLFGIALLSNGEVYDRAKKTKNSTQLSSRILRVKINKPSENDIDLIMSSWNVAGKREREISIELGTGDGCLRTLTDAYRLAGYKYPDNPISYDTINAALRG</sequence>
<dbReference type="Gene3D" id="1.10.1180.10">
    <property type="entry name" value="B transposition protein, C-terminal domain"/>
    <property type="match status" value="1"/>
</dbReference>
<protein>
    <submittedName>
        <fullName evidence="3">AAA domain-containing protein</fullName>
    </submittedName>
</protein>
<dbReference type="InterPro" id="IPR009084">
    <property type="entry name" value="B_transpositn_C"/>
</dbReference>
<dbReference type="Pfam" id="PF13401">
    <property type="entry name" value="AAA_22"/>
    <property type="match status" value="1"/>
</dbReference>
<accession>A0A1H8FVX1</accession>
<dbReference type="InterPro" id="IPR036733">
    <property type="entry name" value="B_transposit_C_sf"/>
</dbReference>
<evidence type="ECO:0000313" key="3">
    <source>
        <dbReference type="EMBL" id="SEN35866.1"/>
    </source>
</evidence>
<dbReference type="InterPro" id="IPR049945">
    <property type="entry name" value="AAA_22"/>
</dbReference>
<dbReference type="SUPFAM" id="SSF52540">
    <property type="entry name" value="P-loop containing nucleoside triphosphate hydrolases"/>
    <property type="match status" value="1"/>
</dbReference>
<dbReference type="Proteomes" id="UP000199459">
    <property type="component" value="Unassembled WGS sequence"/>
</dbReference>
<dbReference type="Pfam" id="PF09077">
    <property type="entry name" value="Phage-MuB_C"/>
    <property type="match status" value="1"/>
</dbReference>
<evidence type="ECO:0000313" key="4">
    <source>
        <dbReference type="Proteomes" id="UP000199459"/>
    </source>
</evidence>
<organism evidence="3 4">
    <name type="scientific">Nitrosomonas marina</name>
    <dbReference type="NCBI Taxonomy" id="917"/>
    <lineage>
        <taxon>Bacteria</taxon>
        <taxon>Pseudomonadati</taxon>
        <taxon>Pseudomonadota</taxon>
        <taxon>Betaproteobacteria</taxon>
        <taxon>Nitrosomonadales</taxon>
        <taxon>Nitrosomonadaceae</taxon>
        <taxon>Nitrosomonas</taxon>
    </lineage>
</organism>
<dbReference type="SUPFAM" id="SSF47681">
    <property type="entry name" value="C-terminal domain of B transposition protein"/>
    <property type="match status" value="1"/>
</dbReference>
<dbReference type="GO" id="GO:0006313">
    <property type="term" value="P:DNA transposition"/>
    <property type="evidence" value="ECO:0007669"/>
    <property type="project" value="InterPro"/>
</dbReference>
<dbReference type="Gene3D" id="3.40.50.300">
    <property type="entry name" value="P-loop containing nucleotide triphosphate hydrolases"/>
    <property type="match status" value="1"/>
</dbReference>
<dbReference type="InterPro" id="IPR027417">
    <property type="entry name" value="P-loop_NTPase"/>
</dbReference>
<gene>
    <name evidence="3" type="ORF">SAMN05216325_1158</name>
</gene>
<reference evidence="3 4" key="1">
    <citation type="submission" date="2016-10" db="EMBL/GenBank/DDBJ databases">
        <authorList>
            <person name="de Groot N.N."/>
        </authorList>
    </citation>
    <scope>NUCLEOTIDE SEQUENCE [LARGE SCALE GENOMIC DNA]</scope>
    <source>
        <strain evidence="3 4">Nm22</strain>
    </source>
</reference>
<proteinExistence type="predicted"/>
<dbReference type="AlphaFoldDB" id="A0A1H8FVX1"/>
<feature type="domain" description="ORC1/DEAH AAA+ ATPase" evidence="2">
    <location>
        <begin position="160"/>
        <end position="282"/>
    </location>
</feature>
<feature type="domain" description="B transposition protein C-terminal" evidence="1">
    <location>
        <begin position="316"/>
        <end position="366"/>
    </location>
</feature>
<dbReference type="GO" id="GO:0003677">
    <property type="term" value="F:DNA binding"/>
    <property type="evidence" value="ECO:0007669"/>
    <property type="project" value="InterPro"/>
</dbReference>
<dbReference type="RefSeq" id="WP_090632814.1">
    <property type="nucleotide sequence ID" value="NZ_FOCP01000015.1"/>
</dbReference>